<accession>H0ET52</accession>
<keyword evidence="14" id="KW-0175">Coiled coil</keyword>
<feature type="region of interest" description="Disordered" evidence="15">
    <location>
        <begin position="521"/>
        <end position="565"/>
    </location>
</feature>
<dbReference type="PROSITE" id="PS50110">
    <property type="entry name" value="RESPONSE_REGULATORY"/>
    <property type="match status" value="1"/>
</dbReference>
<feature type="domain" description="Response regulatory" evidence="17">
    <location>
        <begin position="618"/>
        <end position="704"/>
    </location>
</feature>
<feature type="coiled-coil region" evidence="14">
    <location>
        <begin position="217"/>
        <end position="244"/>
    </location>
</feature>
<evidence type="ECO:0000256" key="7">
    <source>
        <dbReference type="ARBA" id="ARBA00022741"/>
    </source>
</evidence>
<evidence type="ECO:0000313" key="18">
    <source>
        <dbReference type="EMBL" id="EHK98323.1"/>
    </source>
</evidence>
<dbReference type="GO" id="GO:0005524">
    <property type="term" value="F:ATP binding"/>
    <property type="evidence" value="ECO:0007669"/>
    <property type="project" value="UniProtKB-KW"/>
</dbReference>
<dbReference type="SUPFAM" id="SSF55874">
    <property type="entry name" value="ATPase domain of HSP90 chaperone/DNA topoisomerase II/histidine kinase"/>
    <property type="match status" value="1"/>
</dbReference>
<keyword evidence="12" id="KW-0472">Membrane</keyword>
<evidence type="ECO:0000256" key="13">
    <source>
        <dbReference type="PROSITE-ProRule" id="PRU00169"/>
    </source>
</evidence>
<keyword evidence="4 13" id="KW-0597">Phosphoprotein</keyword>
<keyword evidence="5" id="KW-0808">Transferase</keyword>
<evidence type="ECO:0000256" key="10">
    <source>
        <dbReference type="ARBA" id="ARBA00022989"/>
    </source>
</evidence>
<dbReference type="GO" id="GO:0000155">
    <property type="term" value="F:phosphorelay sensor kinase activity"/>
    <property type="evidence" value="ECO:0007669"/>
    <property type="project" value="InterPro"/>
</dbReference>
<dbReference type="GO" id="GO:0016020">
    <property type="term" value="C:membrane"/>
    <property type="evidence" value="ECO:0007669"/>
    <property type="project" value="UniProtKB-SubCell"/>
</dbReference>
<dbReference type="InterPro" id="IPR005467">
    <property type="entry name" value="His_kinase_dom"/>
</dbReference>
<keyword evidence="11" id="KW-0902">Two-component regulatory system</keyword>
<dbReference type="SUPFAM" id="SSF47384">
    <property type="entry name" value="Homodimeric domain of signal transducing histidine kinase"/>
    <property type="match status" value="1"/>
</dbReference>
<evidence type="ECO:0000256" key="14">
    <source>
        <dbReference type="SAM" id="Coils"/>
    </source>
</evidence>
<keyword evidence="6" id="KW-0812">Transmembrane</keyword>
<dbReference type="Gene3D" id="1.10.287.130">
    <property type="match status" value="1"/>
</dbReference>
<comment type="catalytic activity">
    <reaction evidence="1">
        <text>ATP + protein L-histidine = ADP + protein N-phospho-L-histidine.</text>
        <dbReference type="EC" id="2.7.13.3"/>
    </reaction>
</comment>
<evidence type="ECO:0000256" key="4">
    <source>
        <dbReference type="ARBA" id="ARBA00022553"/>
    </source>
</evidence>
<evidence type="ECO:0000256" key="3">
    <source>
        <dbReference type="ARBA" id="ARBA00012438"/>
    </source>
</evidence>
<comment type="caution">
    <text evidence="18">The sequence shown here is derived from an EMBL/GenBank/DDBJ whole genome shotgun (WGS) entry which is preliminary data.</text>
</comment>
<dbReference type="Gene3D" id="3.30.565.10">
    <property type="entry name" value="Histidine kinase-like ATPase, C-terminal domain"/>
    <property type="match status" value="1"/>
</dbReference>
<evidence type="ECO:0000256" key="2">
    <source>
        <dbReference type="ARBA" id="ARBA00004370"/>
    </source>
</evidence>
<evidence type="ECO:0000256" key="8">
    <source>
        <dbReference type="ARBA" id="ARBA00022777"/>
    </source>
</evidence>
<dbReference type="Gene3D" id="3.40.50.2300">
    <property type="match status" value="1"/>
</dbReference>
<keyword evidence="7" id="KW-0547">Nucleotide-binding</keyword>
<dbReference type="EC" id="2.7.13.3" evidence="3"/>
<dbReference type="PANTHER" id="PTHR43719:SF34">
    <property type="entry name" value="TWO-COMPONENT SYSTEM PROTEIN B"/>
    <property type="match status" value="1"/>
</dbReference>
<dbReference type="HOGENOM" id="CLU_003731_0_0_1"/>
<dbReference type="PRINTS" id="PR00344">
    <property type="entry name" value="BCTRLSENSOR"/>
</dbReference>
<comment type="subcellular location">
    <subcellularLocation>
        <location evidence="2">Membrane</location>
    </subcellularLocation>
</comment>
<evidence type="ECO:0000259" key="17">
    <source>
        <dbReference type="PROSITE" id="PS50110"/>
    </source>
</evidence>
<dbReference type="OrthoDB" id="60033at2759"/>
<dbReference type="AlphaFoldDB" id="H0ET52"/>
<feature type="region of interest" description="Disordered" evidence="15">
    <location>
        <begin position="426"/>
        <end position="470"/>
    </location>
</feature>
<dbReference type="InterPro" id="IPR036097">
    <property type="entry name" value="HisK_dim/P_sf"/>
</dbReference>
<dbReference type="Pfam" id="PF00512">
    <property type="entry name" value="HisKA"/>
    <property type="match status" value="1"/>
</dbReference>
<evidence type="ECO:0000256" key="15">
    <source>
        <dbReference type="SAM" id="MobiDB-lite"/>
    </source>
</evidence>
<dbReference type="InterPro" id="IPR036890">
    <property type="entry name" value="HATPase_C_sf"/>
</dbReference>
<feature type="compositionally biased region" description="Polar residues" evidence="15">
    <location>
        <begin position="523"/>
        <end position="565"/>
    </location>
</feature>
<name>H0ET52_GLAL7</name>
<dbReference type="InterPro" id="IPR003594">
    <property type="entry name" value="HATPase_dom"/>
</dbReference>
<dbReference type="CDD" id="cd16922">
    <property type="entry name" value="HATPase_EvgS-ArcB-TorS-like"/>
    <property type="match status" value="1"/>
</dbReference>
<reference evidence="18 19" key="1">
    <citation type="journal article" date="2012" name="Eukaryot. Cell">
        <title>Genome sequence of the fungus Glarea lozoyensis: the first genome sequence of a species from the Helotiaceae family.</title>
        <authorList>
            <person name="Youssar L."/>
            <person name="Gruening B.A."/>
            <person name="Erxleben A."/>
            <person name="Guenther S."/>
            <person name="Huettel W."/>
        </authorList>
    </citation>
    <scope>NUCLEOTIDE SEQUENCE [LARGE SCALE GENOMIC DNA]</scope>
    <source>
        <strain evidence="19">ATCC 74030 / MF5533</strain>
    </source>
</reference>
<feature type="compositionally biased region" description="Basic residues" evidence="15">
    <location>
        <begin position="437"/>
        <end position="447"/>
    </location>
</feature>
<dbReference type="CDD" id="cd00082">
    <property type="entry name" value="HisKA"/>
    <property type="match status" value="1"/>
</dbReference>
<evidence type="ECO:0000256" key="5">
    <source>
        <dbReference type="ARBA" id="ARBA00022679"/>
    </source>
</evidence>
<dbReference type="Proteomes" id="UP000005446">
    <property type="component" value="Unassembled WGS sequence"/>
</dbReference>
<evidence type="ECO:0000256" key="1">
    <source>
        <dbReference type="ARBA" id="ARBA00000085"/>
    </source>
</evidence>
<dbReference type="InterPro" id="IPR011006">
    <property type="entry name" value="CheY-like_superfamily"/>
</dbReference>
<dbReference type="SMART" id="SM00387">
    <property type="entry name" value="HATPase_c"/>
    <property type="match status" value="1"/>
</dbReference>
<dbReference type="EMBL" id="AGUE01000158">
    <property type="protein sequence ID" value="EHK98323.1"/>
    <property type="molecule type" value="Genomic_DNA"/>
</dbReference>
<dbReference type="SMART" id="SM00388">
    <property type="entry name" value="HisKA"/>
    <property type="match status" value="1"/>
</dbReference>
<dbReference type="FunCoup" id="H0ET52">
    <property type="interactions" value="105"/>
</dbReference>
<evidence type="ECO:0000256" key="6">
    <source>
        <dbReference type="ARBA" id="ARBA00022692"/>
    </source>
</evidence>
<proteinExistence type="predicted"/>
<dbReference type="PROSITE" id="PS50109">
    <property type="entry name" value="HIS_KIN"/>
    <property type="match status" value="1"/>
</dbReference>
<dbReference type="InterPro" id="IPR050956">
    <property type="entry name" value="2C_system_His_kinase"/>
</dbReference>
<evidence type="ECO:0000256" key="12">
    <source>
        <dbReference type="ARBA" id="ARBA00023136"/>
    </source>
</evidence>
<dbReference type="PANTHER" id="PTHR43719">
    <property type="entry name" value="TWO-COMPONENT HISTIDINE KINASE"/>
    <property type="match status" value="1"/>
</dbReference>
<protein>
    <recommendedName>
        <fullName evidence="3">histidine kinase</fullName>
        <ecNumber evidence="3">2.7.13.3</ecNumber>
    </recommendedName>
</protein>
<evidence type="ECO:0000256" key="11">
    <source>
        <dbReference type="ARBA" id="ARBA00023012"/>
    </source>
</evidence>
<dbReference type="InterPro" id="IPR004358">
    <property type="entry name" value="Sig_transdc_His_kin-like_C"/>
</dbReference>
<keyword evidence="8" id="KW-0418">Kinase</keyword>
<keyword evidence="9" id="KW-0067">ATP-binding</keyword>
<dbReference type="FunFam" id="1.10.287.130:FF:000004">
    <property type="entry name" value="Ethylene receptor 1"/>
    <property type="match status" value="1"/>
</dbReference>
<keyword evidence="10" id="KW-1133">Transmembrane helix</keyword>
<sequence length="704" mass="77689">MTLPIVDDKNPEVVLGFMTVVAACTSLIDVVNSREGRRENQFPYQARPATATKEPDLKDVGAAVVKYVFPPNATEGRDRHTAYLANITRYGASNFSAKEYPAAVRGFGVWNNEVNQAGSMLSTRNENNVSVSVGYARPQSKLVDWLLIVEMTHKEAWKPVEKLRLIVLALTGKRKTPSQRNEEDRRRVFKIPARVQDRKHWITDELTELTGTFNEMTEELMLQYQGLEEKVAERTRELEISKKAAEAANESKTLFIANISHELKTPLNGILGMCAVCMGEDDLPQIKKSLQIVYKSGDLLLHLLNDLLTFSKNQIGQQLSLEEKEFKLNDIKTQIVTIFTKQVKEKNINFSVKYIGTDIDLDTEIVSEKKLPALGPQGTGRLKDMCLWGDQHRILQVIINLVSNSLKFTPAGGKVSVRIKCLGEAESPSDRNSLGSKKSKNSSRHRHGSDPSAAPRVQVEDSGPGIPESMQDKVFEPFVQGDLGLSKKYGGTGLGLSICSQLSQLMGGTVSLVQIPLKHTKSRAASTSSSDAYGASRPTSGVFTTQTDGTIVTGSANASGRNSGDFNKETRLVGLSQPFFAAASPTSPDDKSKELGVVQSVLKKAVTANGKEPAKKLRVLVAEDNLVNQEIVIRMLKLERIYDVEVVVAEDGKEAYDIVKESMDKGQYFNLIFMDIQVRATTTDSVFDTNFCRCLTSMVFKARV</sequence>
<feature type="domain" description="Histidine kinase" evidence="16">
    <location>
        <begin position="258"/>
        <end position="512"/>
    </location>
</feature>
<dbReference type="InParanoid" id="H0ET52"/>
<evidence type="ECO:0000259" key="16">
    <source>
        <dbReference type="PROSITE" id="PS50109"/>
    </source>
</evidence>
<feature type="modified residue" description="4-aspartylphosphate" evidence="13">
    <location>
        <position position="675"/>
    </location>
</feature>
<keyword evidence="19" id="KW-1185">Reference proteome</keyword>
<dbReference type="SUPFAM" id="SSF52172">
    <property type="entry name" value="CheY-like"/>
    <property type="match status" value="1"/>
</dbReference>
<dbReference type="InterPro" id="IPR003661">
    <property type="entry name" value="HisK_dim/P_dom"/>
</dbReference>
<gene>
    <name evidence="18" type="ORF">M7I_5907</name>
</gene>
<organism evidence="18 19">
    <name type="scientific">Glarea lozoyensis (strain ATCC 74030 / MF5533)</name>
    <dbReference type="NCBI Taxonomy" id="1104152"/>
    <lineage>
        <taxon>Eukaryota</taxon>
        <taxon>Fungi</taxon>
        <taxon>Dikarya</taxon>
        <taxon>Ascomycota</taxon>
        <taxon>Pezizomycotina</taxon>
        <taxon>Leotiomycetes</taxon>
        <taxon>Helotiales</taxon>
        <taxon>Helotiaceae</taxon>
        <taxon>Glarea</taxon>
    </lineage>
</organism>
<dbReference type="Pfam" id="PF02518">
    <property type="entry name" value="HATPase_c"/>
    <property type="match status" value="1"/>
</dbReference>
<evidence type="ECO:0000313" key="19">
    <source>
        <dbReference type="Proteomes" id="UP000005446"/>
    </source>
</evidence>
<evidence type="ECO:0000256" key="9">
    <source>
        <dbReference type="ARBA" id="ARBA00022840"/>
    </source>
</evidence>
<dbReference type="InterPro" id="IPR001789">
    <property type="entry name" value="Sig_transdc_resp-reg_receiver"/>
</dbReference>